<organism evidence="11 13">
    <name type="scientific">Archangium gephyra</name>
    <dbReference type="NCBI Taxonomy" id="48"/>
    <lineage>
        <taxon>Bacteria</taxon>
        <taxon>Pseudomonadati</taxon>
        <taxon>Myxococcota</taxon>
        <taxon>Myxococcia</taxon>
        <taxon>Myxococcales</taxon>
        <taxon>Cystobacterineae</taxon>
        <taxon>Archangiaceae</taxon>
        <taxon>Archangium</taxon>
    </lineage>
</organism>
<dbReference type="InterPro" id="IPR049552">
    <property type="entry name" value="PKS_DH_N"/>
</dbReference>
<evidence type="ECO:0000313" key="13">
    <source>
        <dbReference type="Proteomes" id="UP000035579"/>
    </source>
</evidence>
<dbReference type="PROSITE" id="PS52004">
    <property type="entry name" value="KS3_2"/>
    <property type="match status" value="2"/>
</dbReference>
<dbReference type="SMART" id="SM00826">
    <property type="entry name" value="PKS_DH"/>
    <property type="match status" value="1"/>
</dbReference>
<keyword evidence="2" id="KW-0597">Phosphoprotein</keyword>
<dbReference type="FunFam" id="3.40.366.10:FF:000002">
    <property type="entry name" value="Probable polyketide synthase 2"/>
    <property type="match status" value="1"/>
</dbReference>
<dbReference type="Proteomes" id="UP000256345">
    <property type="component" value="Unassembled WGS sequence"/>
</dbReference>
<sequence length="3186" mass="343008">MSEDVKDELKQRLARAVMAMQKMQARIDSLERARTEPIAIIGMGCRFPGGADTPESYWELLAAGRDAVRREPASRRVGSDASAPRWAGYLEDVSGFDAAFFGISPREATSMDPRQRLLLEVAWEALEHAGQDPERLAQTATGVFVGLTGDDYYRLLPTEPERIDAYYGTGNGHCFPPGRVSYTLGLQGPSLAVDTACSSSLVAIHLACQSLRANECSVALAGGVNLVLDPSVTETLLRMQALSPNGRCSAFDARANGFVRGEGCGLVVLKRLSDAQAQGDTILAVIRGSAVNQDGRSQGLTAPNMLAQQALLRQALASAKVDPSALGYIEAHGTGTPLGDPIEVEALVDVLGRPRPDGSRCALGSVKTNMGHLEAAAGIAGLMKTVLALQHEAIPKHLNFSRLNPRIRLEGTPFYVPTELQPWKRSAVPRLAGVSAFGMSGTNAHIILEEAPPPAAPTRTPAPRPTHLLTLSARKEEALVALARRQAEHLTAHPELDAADVCFTLNTTRARLPHRLAVVGGSPQALAASLSAFASDMKPEQVAQGRAGNNPPRVAFLFTGQGSQFAGMGRRLYDTSDVFRDALDRCAARLKPRMDLLSVMYPRDGAPSPIDQTGYSQPALFALQYALAELWRSWGVVPDAVMGHSVGEFAAACVAGILSMEDALDLIAERGRLMQALPPGGVMAMVFATEAQVAPVLAPYQDRVSIAAYNGPGQLSLSGAAEAVERVTSALEAQGIATRKLNVSHAFHSPLVEPMLEALEARASRMARAPGKLPLISNVTGRPVGPNELGAPGYWRRHAREAVRFQEGMESLRGLDIDTYVEVGPHTTLLGLGKACLGEGPEWLPSLRKGKDDVEQVLGVLGRLFVRGQAVDWSKVDPEPARRKVVLPRYPWQRQRYWAIPEASPAAKSAQPAPDQDSATEAPDGTRGDLYALEWQSAPRPASAPAPASGTWLLLCDRGGVGEQLASSIEAQGGACVKVDAGDATALERVWRERFSASSPCAGVVYLGALDVTSVEGPGIRESCVSVASMLRVVEGSPEPGGRLWVVTRSTQSVGSGVEKVEPAQATLWGLGRSVALESPGRWGGLIDLGPEDGARQLWEELRSARDEDQMVLRGGQRYVARLVERESPESKPVPVQAEATYLIAGGQGALGLEVARWLVRRGARHLVLTARRAMPERSQWDAALAQGGELAERITGVRELEEAGAKVLLAQADVALREDMAALLERMRASMPPLRGIVHAAVVSSTSRVRDLDADTLERVLAPKVAGAWNLHTLTRDEPLDFFILFSSISAVWGSSGVGHYSAANSFLDGLAAHRHALGLAATSINWGLWSGRGAASEEQGRWLMNMGVEVLDRQAALGWMERLVGSRVPQAMVATIRWERFLPIFEARGPRPLLSRLRTELAAGPKELPVVKSSAPAPWREAPTATARREALRKLVQESVSRILGLQPGQSVEDERGFNEMGLDSIMAVEVKERLQKALSVPLPATLAFNFPTVKALTEHLSSLLESEAPRAATPEVHVPAASDEPIAIVGMACRLPGGADTPEAFWRLLREGTDAISEIPADRWDVDAWYDADPEAPGKMYVRSGGFLREVDRFEPQFFGISPREAESMDPQQRLVLEVAWEALERAGQDASALRNTRTGVFVGITTADYSRVILQGAPEDVDAWYASGTSLNVVAGRLSYTLGLQGPCMAVDTACSSSLTALHLACQSLRTGESTMALAAGVNLILSPEPMMAVCRARMLAADGRCKTFDASANGFARAEGAGVLVLKRLSEARAQGDNILAVIRGTAVNQDGASSGLTVPNGLAQQAVIRQALGSAGVKPSEVSYLEAHGTGTSLGDPIEAEAMWSVLKEGRQGGESLWMGSVKTNLGHLESAAGVTGIMKVVLSMQHRQLPAHLHLKKPNPHIDWKSMGVKVPVELTAWEPTQGRRIAGVSSFGFSGTNAHVVLEEAPPGPVRTREVERPEHVLVLSARSAEALRAQAGRYAQVLEEGGGELGDVCFTAAVGRAHFEHRLAVVGGSAQRMSELLSAVEQGREVEGVVPGRAVGPSPRVAFVFSGEAEPSMAMGRELYETQPVFREALELCEQALEGVLEKPLVRVLYGEESALLKQETYGRAAVFAVEWALARLWRAWGVVPQAVVARGVGEYVAAVESGVLGLEEGLRMAVGKVPWLHAETGTTEGMEALLLHPGEAEWPRLLKTLGALYVKGVAVDWAAFDAPYERRRVALPTYPFQRQRYWWRSAAPRTALAPRHEAESLPHFGRRLRSPALDALVYETVYGPSRPAHLNDHRLNGTIVAAGSSHVSLVLSVIEDTYGTPACTLENLAFPQALVLAEDEERTLQVILSPQEQGHAFEVKSLGDTSGAETWVLHASGGVRVGPAEQPRPWTSREELLARGQERISGEDIYRGMREKGYTLGSGYQWIRSVARVGDEILGEMRLPSLPDRLEDYPLYPGFVDSCFQVLTSWTLELQARYPDAMLIPFSVSRFTVYRRPRGTVWCHARMEGGGRAEAGELIGGDFRIIDEQGVVAEVIGFRARMANREAVRIGTHARREEARYEVSWKPSPEARPLVPAPLADKRPWVLLMDAQGVGERLGRMLEEQGAPVLRVRPEGFARVSIDTLVPARCAGVVYLWGMDQRTPDDASAESVQRAALEASGGALHLVKGLAGRDEAPPVWIVTRGAQAVKDTRGGLALAQAPLWGLGRVIDLEAPELRCTRVDLDPEDLEGSVRLLYAELGSGGGAPEREVAFRGGVRLYPVLRKDTGSRAGSLPMRAEATYLVTGGLGGLGLEVARWMVEQGARHLVLVGRRAPSAQASEAVRALEQAGAHVTVASADVSNEAEVARLLQRLDTDGPPLRGIVHSAGVLDDGALPQQDLERFERVMTPKVAGAWNLHRLTEGRPLDFFVLFSSASAMLGSRGQANYAAANTFLDALAHERRARGLVAQSLDWGPWAETGMVGAPDGTLARALERRGIRPLATKQALALFGEALASGRPQLALMSVQWPVYLEVLGAKGRSSFYEAVAPARPTAGPNAAMASSQPRHPLAERLKAALPHERVQVLESSLQEEVARILRLEPSQLDWRQGFAEMGMDSLMAIELRNVLQKGLGVSVPATVALDHPTIDFLVRHLLENVLRLEVQEPRPKAPETKPVPAPEPEGQLAESLDALSDAELARLVAEDLAKDS</sequence>
<dbReference type="PROSITE" id="PS00606">
    <property type="entry name" value="KS3_1"/>
    <property type="match status" value="2"/>
</dbReference>
<dbReference type="InterPro" id="IPR049900">
    <property type="entry name" value="PKS_mFAS_DH"/>
</dbReference>
<dbReference type="EMBL" id="CP011509">
    <property type="protein sequence ID" value="AKJ05085.1"/>
    <property type="molecule type" value="Genomic_DNA"/>
</dbReference>
<reference evidence="11 13" key="1">
    <citation type="submission" date="2015-05" db="EMBL/GenBank/DDBJ databases">
        <title>Genome assembly of Archangium gephyra DSM 2261.</title>
        <authorList>
            <person name="Sharma G."/>
            <person name="Subramanian S."/>
        </authorList>
    </citation>
    <scope>NUCLEOTIDE SEQUENCE [LARGE SCALE GENOMIC DNA]</scope>
    <source>
        <strain evidence="11 13">DSM 2261</strain>
    </source>
</reference>
<evidence type="ECO:0000256" key="7">
    <source>
        <dbReference type="SAM" id="MobiDB-lite"/>
    </source>
</evidence>
<evidence type="ECO:0000313" key="11">
    <source>
        <dbReference type="EMBL" id="AKJ05085.1"/>
    </source>
</evidence>
<feature type="coiled-coil region" evidence="6">
    <location>
        <begin position="6"/>
        <end position="33"/>
    </location>
</feature>
<dbReference type="Pfam" id="PF02801">
    <property type="entry name" value="Ketoacyl-synt_C"/>
    <property type="match status" value="2"/>
</dbReference>
<feature type="domain" description="Carrier" evidence="8">
    <location>
        <begin position="3058"/>
        <end position="3135"/>
    </location>
</feature>
<dbReference type="InterPro" id="IPR042104">
    <property type="entry name" value="PKS_dehydratase_sf"/>
</dbReference>
<dbReference type="FunFam" id="3.40.47.10:FF:000019">
    <property type="entry name" value="Polyketide synthase type I"/>
    <property type="match status" value="2"/>
</dbReference>
<dbReference type="InterPro" id="IPR001227">
    <property type="entry name" value="Ac_transferase_dom_sf"/>
</dbReference>
<dbReference type="SUPFAM" id="SSF51735">
    <property type="entry name" value="NAD(P)-binding Rossmann-fold domains"/>
    <property type="match status" value="4"/>
</dbReference>
<dbReference type="SMART" id="SM01294">
    <property type="entry name" value="PKS_PP_betabranch"/>
    <property type="match status" value="2"/>
</dbReference>
<evidence type="ECO:0000256" key="2">
    <source>
        <dbReference type="ARBA" id="ARBA00022553"/>
    </source>
</evidence>
<dbReference type="Gene3D" id="3.30.70.3290">
    <property type="match status" value="1"/>
</dbReference>
<dbReference type="InterPro" id="IPR049551">
    <property type="entry name" value="PKS_DH_C"/>
</dbReference>
<dbReference type="GO" id="GO:0031177">
    <property type="term" value="F:phosphopantetheine binding"/>
    <property type="evidence" value="ECO:0007669"/>
    <property type="project" value="InterPro"/>
</dbReference>
<dbReference type="PANTHER" id="PTHR43775:SF37">
    <property type="entry name" value="SI:DKEY-61P9.11"/>
    <property type="match status" value="1"/>
</dbReference>
<protein>
    <submittedName>
        <fullName evidence="12">Acyl transferase domain-containing protein</fullName>
    </submittedName>
    <submittedName>
        <fullName evidence="11">Malonyl CoA-acyl carrier protein transacylase</fullName>
    </submittedName>
</protein>
<name>A0AAC8TGR8_9BACT</name>
<dbReference type="GO" id="GO:0004312">
    <property type="term" value="F:fatty acid synthase activity"/>
    <property type="evidence" value="ECO:0007669"/>
    <property type="project" value="TreeGrafter"/>
</dbReference>
<dbReference type="Pfam" id="PF14765">
    <property type="entry name" value="PS-DH"/>
    <property type="match status" value="1"/>
</dbReference>
<dbReference type="PROSITE" id="PS50075">
    <property type="entry name" value="CARRIER"/>
    <property type="match status" value="2"/>
</dbReference>
<dbReference type="SMART" id="SM00822">
    <property type="entry name" value="PKS_KR"/>
    <property type="match status" value="2"/>
</dbReference>
<feature type="region of interest" description="Disordered" evidence="7">
    <location>
        <begin position="903"/>
        <end position="926"/>
    </location>
</feature>
<dbReference type="InterPro" id="IPR013968">
    <property type="entry name" value="PKS_KR"/>
</dbReference>
<comment type="function">
    <text evidence="4">Involved in production of the polyketide antibiotic thailandamide.</text>
</comment>
<dbReference type="InterPro" id="IPR020841">
    <property type="entry name" value="PKS_Beta-ketoAc_synthase_dom"/>
</dbReference>
<gene>
    <name evidence="11" type="ORF">AA314_06711</name>
    <name evidence="12" type="ORF">ATI61_102154</name>
</gene>
<dbReference type="InterPro" id="IPR014031">
    <property type="entry name" value="Ketoacyl_synth_C"/>
</dbReference>
<dbReference type="InterPro" id="IPR014043">
    <property type="entry name" value="Acyl_transferase_dom"/>
</dbReference>
<dbReference type="CDD" id="cd08955">
    <property type="entry name" value="KR_2_FAS_SDR_x"/>
    <property type="match status" value="2"/>
</dbReference>
<dbReference type="GO" id="GO:0004315">
    <property type="term" value="F:3-oxoacyl-[acyl-carrier-protein] synthase activity"/>
    <property type="evidence" value="ECO:0007669"/>
    <property type="project" value="InterPro"/>
</dbReference>
<dbReference type="SUPFAM" id="SSF47336">
    <property type="entry name" value="ACP-like"/>
    <property type="match status" value="2"/>
</dbReference>
<dbReference type="RefSeq" id="WP_047858716.1">
    <property type="nucleotide sequence ID" value="NZ_CP011509.1"/>
</dbReference>
<dbReference type="PROSITE" id="PS52019">
    <property type="entry name" value="PKS_MFAS_DH"/>
    <property type="match status" value="1"/>
</dbReference>
<dbReference type="InterPro" id="IPR036736">
    <property type="entry name" value="ACP-like_sf"/>
</dbReference>
<dbReference type="Gene3D" id="1.10.1200.10">
    <property type="entry name" value="ACP-like"/>
    <property type="match status" value="2"/>
</dbReference>
<dbReference type="InterPro" id="IPR018201">
    <property type="entry name" value="Ketoacyl_synth_AS"/>
</dbReference>
<evidence type="ECO:0000256" key="5">
    <source>
        <dbReference type="PROSITE-ProRule" id="PRU01363"/>
    </source>
</evidence>
<dbReference type="InterPro" id="IPR016036">
    <property type="entry name" value="Malonyl_transacylase_ACP-bd"/>
</dbReference>
<evidence type="ECO:0000259" key="8">
    <source>
        <dbReference type="PROSITE" id="PS50075"/>
    </source>
</evidence>
<dbReference type="Gene3D" id="3.40.366.10">
    <property type="entry name" value="Malonyl-Coenzyme A Acyl Carrier Protein, domain 2"/>
    <property type="match status" value="2"/>
</dbReference>
<keyword evidence="3 12" id="KW-0808">Transferase</keyword>
<feature type="active site" description="Proton acceptor; for dehydratase activity" evidence="5">
    <location>
        <position position="2291"/>
    </location>
</feature>
<keyword evidence="1" id="KW-0596">Phosphopantetheine</keyword>
<dbReference type="Gene3D" id="3.10.129.110">
    <property type="entry name" value="Polyketide synthase dehydratase"/>
    <property type="match status" value="1"/>
</dbReference>
<dbReference type="GO" id="GO:0006633">
    <property type="term" value="P:fatty acid biosynthetic process"/>
    <property type="evidence" value="ECO:0007669"/>
    <property type="project" value="InterPro"/>
</dbReference>
<feature type="domain" description="Ketosynthase family 3 (KS3)" evidence="9">
    <location>
        <begin position="1526"/>
        <end position="1952"/>
    </location>
</feature>
<dbReference type="InterPro" id="IPR057326">
    <property type="entry name" value="KR_dom"/>
</dbReference>
<feature type="active site" description="Proton donor; for dehydratase activity" evidence="5">
    <location>
        <position position="2459"/>
    </location>
</feature>
<dbReference type="SMART" id="SM00825">
    <property type="entry name" value="PKS_KS"/>
    <property type="match status" value="2"/>
</dbReference>
<dbReference type="SUPFAM" id="SSF52151">
    <property type="entry name" value="FabD/lysophospholipase-like"/>
    <property type="match status" value="2"/>
</dbReference>
<dbReference type="SMART" id="SM00823">
    <property type="entry name" value="PKS_PP"/>
    <property type="match status" value="2"/>
</dbReference>
<evidence type="ECO:0000259" key="9">
    <source>
        <dbReference type="PROSITE" id="PS52004"/>
    </source>
</evidence>
<feature type="domain" description="PKS/mFAS DH" evidence="10">
    <location>
        <begin position="2259"/>
        <end position="2547"/>
    </location>
</feature>
<dbReference type="Pfam" id="PF21089">
    <property type="entry name" value="PKS_DH_N"/>
    <property type="match status" value="1"/>
</dbReference>
<keyword evidence="6" id="KW-0175">Coiled coil</keyword>
<dbReference type="PANTHER" id="PTHR43775">
    <property type="entry name" value="FATTY ACID SYNTHASE"/>
    <property type="match status" value="1"/>
</dbReference>
<dbReference type="KEGG" id="age:AA314_06711"/>
<reference evidence="12 14" key="2">
    <citation type="submission" date="2018-08" db="EMBL/GenBank/DDBJ databases">
        <title>Genomic Encyclopedia of Archaeal and Bacterial Type Strains, Phase II (KMG-II): from individual species to whole genera.</title>
        <authorList>
            <person name="Goeker M."/>
        </authorList>
    </citation>
    <scope>NUCLEOTIDE SEQUENCE [LARGE SCALE GENOMIC DNA]</scope>
    <source>
        <strain evidence="12 14">DSM 2261</strain>
    </source>
</reference>
<dbReference type="InterPro" id="IPR014030">
    <property type="entry name" value="Ketoacyl_synth_N"/>
</dbReference>
<feature type="region of interest" description="C-terminal hotdog fold" evidence="5">
    <location>
        <begin position="2399"/>
        <end position="2547"/>
    </location>
</feature>
<evidence type="ECO:0000313" key="14">
    <source>
        <dbReference type="Proteomes" id="UP000256345"/>
    </source>
</evidence>
<dbReference type="Proteomes" id="UP000035579">
    <property type="component" value="Chromosome"/>
</dbReference>
<dbReference type="SUPFAM" id="SSF55048">
    <property type="entry name" value="Probable ACP-binding domain of malonyl-CoA ACP transacylase"/>
    <property type="match status" value="1"/>
</dbReference>
<accession>A0AAC8TGR8</accession>
<dbReference type="Gene3D" id="3.40.50.720">
    <property type="entry name" value="NAD(P)-binding Rossmann-like Domain"/>
    <property type="match status" value="2"/>
</dbReference>
<evidence type="ECO:0000313" key="12">
    <source>
        <dbReference type="EMBL" id="REG35786.1"/>
    </source>
</evidence>
<dbReference type="InterPro" id="IPR050091">
    <property type="entry name" value="PKS_NRPS_Biosynth_Enz"/>
</dbReference>
<dbReference type="Pfam" id="PF00550">
    <property type="entry name" value="PP-binding"/>
    <property type="match status" value="2"/>
</dbReference>
<evidence type="ECO:0000259" key="10">
    <source>
        <dbReference type="PROSITE" id="PS52019"/>
    </source>
</evidence>
<evidence type="ECO:0000256" key="3">
    <source>
        <dbReference type="ARBA" id="ARBA00022679"/>
    </source>
</evidence>
<dbReference type="InterPro" id="IPR016035">
    <property type="entry name" value="Acyl_Trfase/lysoPLipase"/>
</dbReference>
<dbReference type="Pfam" id="PF00698">
    <property type="entry name" value="Acyl_transf_1"/>
    <property type="match status" value="2"/>
</dbReference>
<dbReference type="Gene3D" id="3.40.47.10">
    <property type="match status" value="2"/>
</dbReference>
<evidence type="ECO:0000256" key="4">
    <source>
        <dbReference type="ARBA" id="ARBA00054155"/>
    </source>
</evidence>
<dbReference type="SMART" id="SM00827">
    <property type="entry name" value="PKS_AT"/>
    <property type="match status" value="1"/>
</dbReference>
<evidence type="ECO:0000256" key="1">
    <source>
        <dbReference type="ARBA" id="ARBA00022450"/>
    </source>
</evidence>
<feature type="region of interest" description="N-terminal hotdog fold" evidence="5">
    <location>
        <begin position="2259"/>
        <end position="2384"/>
    </location>
</feature>
<dbReference type="EMBL" id="QUMU01000002">
    <property type="protein sequence ID" value="REG35786.1"/>
    <property type="molecule type" value="Genomic_DNA"/>
</dbReference>
<dbReference type="SUPFAM" id="SSF53901">
    <property type="entry name" value="Thiolase-like"/>
    <property type="match status" value="2"/>
</dbReference>
<dbReference type="CDD" id="cd00833">
    <property type="entry name" value="PKS"/>
    <property type="match status" value="2"/>
</dbReference>
<keyword evidence="14" id="KW-1185">Reference proteome</keyword>
<evidence type="ECO:0000256" key="6">
    <source>
        <dbReference type="SAM" id="Coils"/>
    </source>
</evidence>
<dbReference type="Pfam" id="PF22621">
    <property type="entry name" value="CurL-like_PKS_C"/>
    <property type="match status" value="2"/>
</dbReference>
<feature type="domain" description="Ketosynthase family 3 (KS3)" evidence="9">
    <location>
        <begin position="35"/>
        <end position="450"/>
    </location>
</feature>
<dbReference type="Pfam" id="PF08659">
    <property type="entry name" value="KR"/>
    <property type="match status" value="2"/>
</dbReference>
<dbReference type="InterPro" id="IPR020806">
    <property type="entry name" value="PKS_PP-bd"/>
</dbReference>
<feature type="domain" description="Carrier" evidence="8">
    <location>
        <begin position="1432"/>
        <end position="1507"/>
    </location>
</feature>
<dbReference type="InterPro" id="IPR016039">
    <property type="entry name" value="Thiolase-like"/>
</dbReference>
<feature type="compositionally biased region" description="Low complexity" evidence="7">
    <location>
        <begin position="903"/>
        <end position="917"/>
    </location>
</feature>
<dbReference type="InterPro" id="IPR036291">
    <property type="entry name" value="NAD(P)-bd_dom_sf"/>
</dbReference>
<dbReference type="InterPro" id="IPR009081">
    <property type="entry name" value="PP-bd_ACP"/>
</dbReference>
<dbReference type="Pfam" id="PF00109">
    <property type="entry name" value="ketoacyl-synt"/>
    <property type="match status" value="2"/>
</dbReference>
<feature type="region of interest" description="Disordered" evidence="7">
    <location>
        <begin position="3142"/>
        <end position="3161"/>
    </location>
</feature>
<proteinExistence type="predicted"/>
<dbReference type="InterPro" id="IPR020807">
    <property type="entry name" value="PKS_DH"/>
</dbReference>